<organism evidence="2">
    <name type="scientific">marine sediment metagenome</name>
    <dbReference type="NCBI Taxonomy" id="412755"/>
    <lineage>
        <taxon>unclassified sequences</taxon>
        <taxon>metagenomes</taxon>
        <taxon>ecological metagenomes</taxon>
    </lineage>
</organism>
<feature type="region of interest" description="Disordered" evidence="1">
    <location>
        <begin position="1"/>
        <end position="60"/>
    </location>
</feature>
<evidence type="ECO:0000313" key="2">
    <source>
        <dbReference type="EMBL" id="GAH30495.1"/>
    </source>
</evidence>
<comment type="caution">
    <text evidence="2">The sequence shown here is derived from an EMBL/GenBank/DDBJ whole genome shotgun (WGS) entry which is preliminary data.</text>
</comment>
<feature type="compositionally biased region" description="Basic and acidic residues" evidence="1">
    <location>
        <begin position="33"/>
        <end position="57"/>
    </location>
</feature>
<accession>X1FDA2</accession>
<gene>
    <name evidence="2" type="ORF">S03H2_03426</name>
</gene>
<protein>
    <submittedName>
        <fullName evidence="2">Uncharacterized protein</fullName>
    </submittedName>
</protein>
<proteinExistence type="predicted"/>
<dbReference type="EMBL" id="BARU01001265">
    <property type="protein sequence ID" value="GAH30495.1"/>
    <property type="molecule type" value="Genomic_DNA"/>
</dbReference>
<evidence type="ECO:0000256" key="1">
    <source>
        <dbReference type="SAM" id="MobiDB-lite"/>
    </source>
</evidence>
<dbReference type="AlphaFoldDB" id="X1FDA2"/>
<feature type="non-terminal residue" evidence="2">
    <location>
        <position position="79"/>
    </location>
</feature>
<sequence length="79" mass="8702">MSTKARKTDGIPSKQRVVGSNPARDATSVRGADAYRPENKIGSRPPGERREMGDGHRRSFGMPVSTLNEALVYYCKFST</sequence>
<reference evidence="2" key="1">
    <citation type="journal article" date="2014" name="Front. Microbiol.">
        <title>High frequency of phylogenetically diverse reductive dehalogenase-homologous genes in deep subseafloor sedimentary metagenomes.</title>
        <authorList>
            <person name="Kawai M."/>
            <person name="Futagami T."/>
            <person name="Toyoda A."/>
            <person name="Takaki Y."/>
            <person name="Nishi S."/>
            <person name="Hori S."/>
            <person name="Arai W."/>
            <person name="Tsubouchi T."/>
            <person name="Morono Y."/>
            <person name="Uchiyama I."/>
            <person name="Ito T."/>
            <person name="Fujiyama A."/>
            <person name="Inagaki F."/>
            <person name="Takami H."/>
        </authorList>
    </citation>
    <scope>NUCLEOTIDE SEQUENCE</scope>
    <source>
        <strain evidence="2">Expedition CK06-06</strain>
    </source>
</reference>
<name>X1FDA2_9ZZZZ</name>